<evidence type="ECO:0000256" key="2">
    <source>
        <dbReference type="ARBA" id="ARBA00022485"/>
    </source>
</evidence>
<dbReference type="PROSITE" id="PS00641">
    <property type="entry name" value="COMPLEX1_75K_1"/>
    <property type="match status" value="1"/>
</dbReference>
<evidence type="ECO:0000259" key="7">
    <source>
        <dbReference type="PROSITE" id="PS51379"/>
    </source>
</evidence>
<evidence type="ECO:0000313" key="10">
    <source>
        <dbReference type="Proteomes" id="UP000216752"/>
    </source>
</evidence>
<evidence type="ECO:0000256" key="3">
    <source>
        <dbReference type="ARBA" id="ARBA00022723"/>
    </source>
</evidence>
<dbReference type="InterPro" id="IPR003149">
    <property type="entry name" value="Fe_hydrogenase_ssu"/>
</dbReference>
<evidence type="ECO:0000256" key="1">
    <source>
        <dbReference type="ARBA" id="ARBA00001966"/>
    </source>
</evidence>
<dbReference type="EC" id="1.12.1.3" evidence="9"/>
<organism evidence="9 10">
    <name type="scientific">Sporomusa silvacetica DSM 10669</name>
    <dbReference type="NCBI Taxonomy" id="1123289"/>
    <lineage>
        <taxon>Bacteria</taxon>
        <taxon>Bacillati</taxon>
        <taxon>Bacillota</taxon>
        <taxon>Negativicutes</taxon>
        <taxon>Selenomonadales</taxon>
        <taxon>Sporomusaceae</taxon>
        <taxon>Sporomusa</taxon>
    </lineage>
</organism>
<dbReference type="InterPro" id="IPR017896">
    <property type="entry name" value="4Fe4S_Fe-S-bd"/>
</dbReference>
<dbReference type="Gene3D" id="3.10.20.740">
    <property type="match status" value="1"/>
</dbReference>
<dbReference type="InterPro" id="IPR001041">
    <property type="entry name" value="2Fe-2S_ferredoxin-type"/>
</dbReference>
<dbReference type="GO" id="GO:0050583">
    <property type="term" value="F:hydrogen dehydrogenase (NADP+) activity"/>
    <property type="evidence" value="ECO:0007669"/>
    <property type="project" value="UniProtKB-EC"/>
</dbReference>
<dbReference type="Gene3D" id="4.10.260.20">
    <property type="entry name" value="Iron hydrogenase, small subunit"/>
    <property type="match status" value="1"/>
</dbReference>
<dbReference type="SUPFAM" id="SSF54862">
    <property type="entry name" value="4Fe-4S ferredoxins"/>
    <property type="match status" value="1"/>
</dbReference>
<evidence type="ECO:0000313" key="9">
    <source>
        <dbReference type="EMBL" id="XFO65820.1"/>
    </source>
</evidence>
<keyword evidence="4" id="KW-0408">Iron</keyword>
<evidence type="ECO:0000259" key="8">
    <source>
        <dbReference type="PROSITE" id="PS51839"/>
    </source>
</evidence>
<gene>
    <name evidence="9" type="primary">hndD_3</name>
    <name evidence="9" type="ORF">SPSIL_019670</name>
</gene>
<dbReference type="InterPro" id="IPR019574">
    <property type="entry name" value="NADH_UbQ_OxRdtase_Gsu_4Fe4S-bd"/>
</dbReference>
<dbReference type="InterPro" id="IPR013352">
    <property type="entry name" value="Fe_hydrogenase_subset"/>
</dbReference>
<dbReference type="NCBIfam" id="NF040763">
    <property type="entry name" value="FeFe_hydrog_A6"/>
    <property type="match status" value="1"/>
</dbReference>
<dbReference type="SUPFAM" id="SSF54292">
    <property type="entry name" value="2Fe-2S ferredoxin-like"/>
    <property type="match status" value="1"/>
</dbReference>
<feature type="domain" description="2Fe-2S ferredoxin-type" evidence="6">
    <location>
        <begin position="2"/>
        <end position="80"/>
    </location>
</feature>
<protein>
    <submittedName>
        <fullName evidence="9">NADP-reducing hydrogenase subunit HndD</fullName>
        <ecNumber evidence="9">1.12.1.3</ecNumber>
    </submittedName>
</protein>
<dbReference type="PROSITE" id="PS51085">
    <property type="entry name" value="2FE2S_FER_2"/>
    <property type="match status" value="1"/>
</dbReference>
<dbReference type="Pfam" id="PF12838">
    <property type="entry name" value="Fer4_7"/>
    <property type="match status" value="1"/>
</dbReference>
<reference evidence="9" key="1">
    <citation type="submission" date="2024-05" db="EMBL/GenBank/DDBJ databases">
        <title>Isolation and characterization of Sporomusa carbonis sp. nov., a carboxydotrophic hydrogenogen in the genus of Sporomusa isolated from a charcoal burning pile.</title>
        <authorList>
            <person name="Boeer T."/>
            <person name="Rosenbaum F."/>
            <person name="Eysell L."/>
            <person name="Mueller V."/>
            <person name="Daniel R."/>
            <person name="Poehlein A."/>
        </authorList>
    </citation>
    <scope>NUCLEOTIDE SEQUENCE [LARGE SCALE GENOMIC DNA]</scope>
    <source>
        <strain evidence="9">DSM 10669</strain>
    </source>
</reference>
<dbReference type="Proteomes" id="UP000216752">
    <property type="component" value="Chromosome"/>
</dbReference>
<dbReference type="CDD" id="cd00207">
    <property type="entry name" value="fer2"/>
    <property type="match status" value="1"/>
</dbReference>
<dbReference type="Pfam" id="PF13510">
    <property type="entry name" value="Fer2_4"/>
    <property type="match status" value="1"/>
</dbReference>
<dbReference type="Gene3D" id="3.30.70.20">
    <property type="match status" value="1"/>
</dbReference>
<dbReference type="SUPFAM" id="SSF53920">
    <property type="entry name" value="Fe-only hydrogenase"/>
    <property type="match status" value="1"/>
</dbReference>
<keyword evidence="3" id="KW-0479">Metal-binding</keyword>
<dbReference type="InterPro" id="IPR017900">
    <property type="entry name" value="4Fe4S_Fe_S_CS"/>
</dbReference>
<evidence type="ECO:0000259" key="6">
    <source>
        <dbReference type="PROSITE" id="PS51085"/>
    </source>
</evidence>
<dbReference type="InterPro" id="IPR004108">
    <property type="entry name" value="Fe_hydrogenase_lsu_C"/>
</dbReference>
<feature type="domain" description="4Fe-4S ferredoxin-type" evidence="7">
    <location>
        <begin position="182"/>
        <end position="211"/>
    </location>
</feature>
<keyword evidence="9" id="KW-0560">Oxidoreductase</keyword>
<keyword evidence="2" id="KW-0004">4Fe-4S</keyword>
<dbReference type="Pfam" id="PF02256">
    <property type="entry name" value="Fe_hyd_SSU"/>
    <property type="match status" value="1"/>
</dbReference>
<dbReference type="PROSITE" id="PS51379">
    <property type="entry name" value="4FE4S_FER_2"/>
    <property type="match status" value="2"/>
</dbReference>
<name>A0ABZ3IJP0_9FIRM</name>
<dbReference type="SMART" id="SM00929">
    <property type="entry name" value="NADH-G_4Fe-4S_3"/>
    <property type="match status" value="1"/>
</dbReference>
<keyword evidence="10" id="KW-1185">Reference proteome</keyword>
<evidence type="ECO:0000256" key="4">
    <source>
        <dbReference type="ARBA" id="ARBA00023004"/>
    </source>
</evidence>
<dbReference type="Gene3D" id="3.40.50.1780">
    <property type="match status" value="1"/>
</dbReference>
<dbReference type="Pfam" id="PF02906">
    <property type="entry name" value="Fe_hyd_lg_C"/>
    <property type="match status" value="1"/>
</dbReference>
<dbReference type="PROSITE" id="PS51839">
    <property type="entry name" value="4FE4S_HC3"/>
    <property type="match status" value="1"/>
</dbReference>
<comment type="cofactor">
    <cofactor evidence="1">
        <name>[4Fe-4S] cluster</name>
        <dbReference type="ChEBI" id="CHEBI:49883"/>
    </cofactor>
</comment>
<dbReference type="PANTHER" id="PTHR11615">
    <property type="entry name" value="NITRATE, FORMATE, IRON DEHYDROGENASE"/>
    <property type="match status" value="1"/>
</dbReference>
<dbReference type="InterPro" id="IPR050340">
    <property type="entry name" value="Cytosolic_Fe-S_CAF"/>
</dbReference>
<feature type="domain" description="4Fe-4S His(Cys)3-ligated-type" evidence="8">
    <location>
        <begin position="80"/>
        <end position="119"/>
    </location>
</feature>
<dbReference type="PROSITE" id="PS00198">
    <property type="entry name" value="4FE4S_FER_1"/>
    <property type="match status" value="1"/>
</dbReference>
<dbReference type="InterPro" id="IPR036991">
    <property type="entry name" value="Fe_hydrogenase_ssu_sf"/>
</dbReference>
<dbReference type="InterPro" id="IPR009016">
    <property type="entry name" value="Fe_hydrogenase"/>
</dbReference>
<dbReference type="EMBL" id="CP155573">
    <property type="protein sequence ID" value="XFO65820.1"/>
    <property type="molecule type" value="Genomic_DNA"/>
</dbReference>
<dbReference type="Gene3D" id="3.40.950.10">
    <property type="entry name" value="Fe-only Hydrogenase (Larger Subunit), Chain L, domain 3"/>
    <property type="match status" value="1"/>
</dbReference>
<dbReference type="InterPro" id="IPR049830">
    <property type="entry name" value="HndD"/>
</dbReference>
<dbReference type="RefSeq" id="WP_094604784.1">
    <property type="nucleotide sequence ID" value="NZ_CP155573.1"/>
</dbReference>
<proteinExistence type="predicted"/>
<feature type="domain" description="4Fe-4S ferredoxin-type" evidence="7">
    <location>
        <begin position="139"/>
        <end position="169"/>
    </location>
</feature>
<dbReference type="SMART" id="SM00902">
    <property type="entry name" value="Fe_hyd_SSU"/>
    <property type="match status" value="1"/>
</dbReference>
<sequence length="575" mass="62249">MEMVNITIDGQQVAVPKTSTVLEAALSLGIKVPTLCYHPELRVEGACRVCMVEVQGARSLVASCVYPVNEGMVVHTNTAAVREARKSVVELLLANHPTECLSCQRNLNCELQNIAADVGVREIRFDGEKKNYPLDDKNPSLVRDQNKCILCGRCIRACSERQGVHVYSFANRGFNTTVVPAFSLGLDQVACTFCGQCAAVCPTGAIVEKDDTEAVWAALSDPKKHVIVQTAPAVRVALGEALDLPNGSIVTGKMVAALKRLGFDKVFDTNFSADLTIWEEGSELIDRLTNGGKLPMITSCSPGWVNFIELKYPDLLDHLSTAKSPQQMFGAVAKTYYAEKAGIDPKDIVSVSIMPCTAKKAEAARPEMNSSGYQDVDYVLTTRELGRMVRAAGINFAKLTETEFDAPLGIGSGAGVIFGATGGVTEAALRTVVKLVSGKELDNIEFEAVRGMTGIKEASVQLKEGLTAKVAIAHTLANARVMLDKIRAGEADYHFIEIMACPGGCSGGGGQPIITSAEKRQKRMDAIYECDRCSEIRKSHDNPAIKELYDTWLGKPLGEKSHHLLHTHYHKQDKC</sequence>
<evidence type="ECO:0000256" key="5">
    <source>
        <dbReference type="ARBA" id="ARBA00023014"/>
    </source>
</evidence>
<dbReference type="Pfam" id="PF10588">
    <property type="entry name" value="NADH-G_4Fe-4S_3"/>
    <property type="match status" value="1"/>
</dbReference>
<dbReference type="NCBIfam" id="TIGR02512">
    <property type="entry name" value="FeFe_hydrog_A"/>
    <property type="match status" value="1"/>
</dbReference>
<accession>A0ABZ3IJP0</accession>
<dbReference type="InterPro" id="IPR000283">
    <property type="entry name" value="NADH_UbQ_OxRdtase_75kDa_su_CS"/>
</dbReference>
<dbReference type="InterPro" id="IPR036010">
    <property type="entry name" value="2Fe-2S_ferredoxin-like_sf"/>
</dbReference>
<keyword evidence="5" id="KW-0411">Iron-sulfur</keyword>